<dbReference type="InterPro" id="IPR051447">
    <property type="entry name" value="Lipoprotein-release_system"/>
</dbReference>
<feature type="transmembrane region" description="Helical" evidence="8">
    <location>
        <begin position="21"/>
        <end position="48"/>
    </location>
</feature>
<dbReference type="Pfam" id="PF12704">
    <property type="entry name" value="MacB_PCD"/>
    <property type="match status" value="1"/>
</dbReference>
<dbReference type="PANTHER" id="PTHR30489:SF0">
    <property type="entry name" value="LIPOPROTEIN-RELEASING SYSTEM TRANSMEMBRANE PROTEIN LOLE"/>
    <property type="match status" value="1"/>
</dbReference>
<reference evidence="11" key="1">
    <citation type="submission" date="2020-10" db="EMBL/GenBank/DDBJ databases">
        <title>Bacterium isolated from coastal waters sediment.</title>
        <authorList>
            <person name="Chen R.-J."/>
            <person name="Lu D.-C."/>
            <person name="Zhu K.-L."/>
            <person name="Du Z.-J."/>
        </authorList>
    </citation>
    <scope>NUCLEOTIDE SEQUENCE</scope>
    <source>
        <strain evidence="11">N1Y112</strain>
    </source>
</reference>
<comment type="subcellular location">
    <subcellularLocation>
        <location evidence="1">Cell membrane</location>
        <topology evidence="1">Multi-pass membrane protein</topology>
    </subcellularLocation>
</comment>
<feature type="domain" description="ABC3 transporter permease C-terminal" evidence="9">
    <location>
        <begin position="275"/>
        <end position="408"/>
    </location>
</feature>
<feature type="transmembrane region" description="Helical" evidence="8">
    <location>
        <begin position="381"/>
        <end position="401"/>
    </location>
</feature>
<dbReference type="GO" id="GO:0042953">
    <property type="term" value="P:lipoprotein transport"/>
    <property type="evidence" value="ECO:0007669"/>
    <property type="project" value="InterPro"/>
</dbReference>
<dbReference type="NCBIfam" id="TIGR02212">
    <property type="entry name" value="lolCE"/>
    <property type="match status" value="1"/>
</dbReference>
<keyword evidence="7 8" id="KW-0472">Membrane</keyword>
<comment type="caution">
    <text evidence="11">The sequence shown here is derived from an EMBL/GenBank/DDBJ whole genome shotgun (WGS) entry which is preliminary data.</text>
</comment>
<dbReference type="RefSeq" id="WP_193952813.1">
    <property type="nucleotide sequence ID" value="NZ_JADEYS010000006.1"/>
</dbReference>
<feature type="transmembrane region" description="Helical" evidence="8">
    <location>
        <begin position="317"/>
        <end position="346"/>
    </location>
</feature>
<evidence type="ECO:0000313" key="11">
    <source>
        <dbReference type="EMBL" id="MBE9397220.1"/>
    </source>
</evidence>
<proteinExistence type="inferred from homology"/>
<dbReference type="InterPro" id="IPR025857">
    <property type="entry name" value="MacB_PCD"/>
</dbReference>
<dbReference type="GO" id="GO:0044874">
    <property type="term" value="P:lipoprotein localization to outer membrane"/>
    <property type="evidence" value="ECO:0007669"/>
    <property type="project" value="TreeGrafter"/>
</dbReference>
<evidence type="ECO:0000256" key="4">
    <source>
        <dbReference type="ARBA" id="ARBA00022475"/>
    </source>
</evidence>
<dbReference type="GO" id="GO:0098797">
    <property type="term" value="C:plasma membrane protein complex"/>
    <property type="evidence" value="ECO:0007669"/>
    <property type="project" value="TreeGrafter"/>
</dbReference>
<evidence type="ECO:0000256" key="1">
    <source>
        <dbReference type="ARBA" id="ARBA00004651"/>
    </source>
</evidence>
<evidence type="ECO:0000259" key="9">
    <source>
        <dbReference type="Pfam" id="PF02687"/>
    </source>
</evidence>
<organism evidence="11 12">
    <name type="scientific">Pontibacterium sinense</name>
    <dbReference type="NCBI Taxonomy" id="2781979"/>
    <lineage>
        <taxon>Bacteria</taxon>
        <taxon>Pseudomonadati</taxon>
        <taxon>Pseudomonadota</taxon>
        <taxon>Gammaproteobacteria</taxon>
        <taxon>Oceanospirillales</taxon>
        <taxon>Oceanospirillaceae</taxon>
        <taxon>Pontibacterium</taxon>
    </lineage>
</organism>
<dbReference type="EMBL" id="JADEYS010000006">
    <property type="protein sequence ID" value="MBE9397220.1"/>
    <property type="molecule type" value="Genomic_DNA"/>
</dbReference>
<keyword evidence="3" id="KW-0813">Transport</keyword>
<evidence type="ECO:0000256" key="3">
    <source>
        <dbReference type="ARBA" id="ARBA00022448"/>
    </source>
</evidence>
<dbReference type="AlphaFoldDB" id="A0A8J7K5N1"/>
<keyword evidence="5 8" id="KW-0812">Transmembrane</keyword>
<dbReference type="Proteomes" id="UP000640333">
    <property type="component" value="Unassembled WGS sequence"/>
</dbReference>
<evidence type="ECO:0000256" key="2">
    <source>
        <dbReference type="ARBA" id="ARBA00005236"/>
    </source>
</evidence>
<name>A0A8J7K5N1_9GAMM</name>
<keyword evidence="11" id="KW-0449">Lipoprotein</keyword>
<dbReference type="InterPro" id="IPR011925">
    <property type="entry name" value="LolCE_TM"/>
</dbReference>
<comment type="similarity">
    <text evidence="2">Belongs to the ABC-4 integral membrane protein family. LolC/E subfamily.</text>
</comment>
<keyword evidence="4" id="KW-1003">Cell membrane</keyword>
<accession>A0A8J7K5N1</accession>
<keyword evidence="12" id="KW-1185">Reference proteome</keyword>
<evidence type="ECO:0000256" key="5">
    <source>
        <dbReference type="ARBA" id="ARBA00022692"/>
    </source>
</evidence>
<protein>
    <submittedName>
        <fullName evidence="11">Lipoprotein-releasing ABC transporter permease subunit</fullName>
    </submittedName>
</protein>
<evidence type="ECO:0000256" key="8">
    <source>
        <dbReference type="SAM" id="Phobius"/>
    </source>
</evidence>
<dbReference type="Pfam" id="PF02687">
    <property type="entry name" value="FtsX"/>
    <property type="match status" value="1"/>
</dbReference>
<gene>
    <name evidence="11" type="ORF">IOQ59_08105</name>
</gene>
<sequence length="415" mass="45431">MFKPLSLYVGLRYTAAKRSNHFISFISLASMLGLMLGVAALIVVLSVMNGFDRELKQRILGMVPHATITELGRPMTDWQSVQSGVDQSPSVQASAPFIQAQGMLTNRGVVRGVMVYGIDPSSERKVSILANHIKTGSLDTLNTQRFGIVLGDLLARYLGVRVGDKVTLVLPEATVSVAGMVPRLKRFTVVGTFEVGAELDASLAYISMGDAAKIKRYREDVVDGIRLKFDDLFTAPQKAREIANGLDGYYRTSDWTRTHGNLFQAIQLEKRMIGLLLFLIVLVAAFNIVSTLVMVVTDKKADVAILRTLGATKGRIMRIFMVQGTLIGIIGTLLGGALGITLALTISDLVAWVERTFGIQFLNADVYFISYLPSDLQWPDVFTICGTALVISFLATIYPAYRAAKTHPAEALRYE</sequence>
<dbReference type="InterPro" id="IPR003838">
    <property type="entry name" value="ABC3_permease_C"/>
</dbReference>
<evidence type="ECO:0000256" key="6">
    <source>
        <dbReference type="ARBA" id="ARBA00022989"/>
    </source>
</evidence>
<feature type="domain" description="MacB-like periplasmic core" evidence="10">
    <location>
        <begin position="27"/>
        <end position="241"/>
    </location>
</feature>
<evidence type="ECO:0000259" key="10">
    <source>
        <dbReference type="Pfam" id="PF12704"/>
    </source>
</evidence>
<evidence type="ECO:0000256" key="7">
    <source>
        <dbReference type="ARBA" id="ARBA00023136"/>
    </source>
</evidence>
<feature type="transmembrane region" description="Helical" evidence="8">
    <location>
        <begin position="272"/>
        <end position="296"/>
    </location>
</feature>
<dbReference type="PANTHER" id="PTHR30489">
    <property type="entry name" value="LIPOPROTEIN-RELEASING SYSTEM TRANSMEMBRANE PROTEIN LOLE"/>
    <property type="match status" value="1"/>
</dbReference>
<evidence type="ECO:0000313" key="12">
    <source>
        <dbReference type="Proteomes" id="UP000640333"/>
    </source>
</evidence>
<keyword evidence="6 8" id="KW-1133">Transmembrane helix</keyword>